<keyword evidence="4" id="KW-0804">Transcription</keyword>
<dbReference type="PRINTS" id="PR00035">
    <property type="entry name" value="HTHGNTR"/>
</dbReference>
<dbReference type="GO" id="GO:0000976">
    <property type="term" value="F:transcription cis-regulatory region binding"/>
    <property type="evidence" value="ECO:0007669"/>
    <property type="project" value="TreeGrafter"/>
</dbReference>
<dbReference type="Pfam" id="PF13377">
    <property type="entry name" value="Peripla_BP_3"/>
    <property type="match status" value="1"/>
</dbReference>
<keyword evidence="3" id="KW-0238">DNA-binding</keyword>
<dbReference type="InParanoid" id="Q026K1"/>
<dbReference type="SUPFAM" id="SSF46785">
    <property type="entry name" value="Winged helix' DNA-binding domain"/>
    <property type="match status" value="1"/>
</dbReference>
<keyword evidence="2" id="KW-0805">Transcription regulation</keyword>
<dbReference type="PANTHER" id="PTHR30146">
    <property type="entry name" value="LACI-RELATED TRANSCRIPTIONAL REPRESSOR"/>
    <property type="match status" value="1"/>
</dbReference>
<reference evidence="6" key="1">
    <citation type="submission" date="2006-10" db="EMBL/GenBank/DDBJ databases">
        <title>Complete sequence of Solibacter usitatus Ellin6076.</title>
        <authorList>
            <consortium name="US DOE Joint Genome Institute"/>
            <person name="Copeland A."/>
            <person name="Lucas S."/>
            <person name="Lapidus A."/>
            <person name="Barry K."/>
            <person name="Detter J.C."/>
            <person name="Glavina del Rio T."/>
            <person name="Hammon N."/>
            <person name="Israni S."/>
            <person name="Dalin E."/>
            <person name="Tice H."/>
            <person name="Pitluck S."/>
            <person name="Thompson L.S."/>
            <person name="Brettin T."/>
            <person name="Bruce D."/>
            <person name="Han C."/>
            <person name="Tapia R."/>
            <person name="Gilna P."/>
            <person name="Schmutz J."/>
            <person name="Larimer F."/>
            <person name="Land M."/>
            <person name="Hauser L."/>
            <person name="Kyrpides N."/>
            <person name="Mikhailova N."/>
            <person name="Janssen P.H."/>
            <person name="Kuske C.R."/>
            <person name="Richardson P."/>
        </authorList>
    </citation>
    <scope>NUCLEOTIDE SEQUENCE</scope>
    <source>
        <strain evidence="6">Ellin6076</strain>
    </source>
</reference>
<dbReference type="InterPro" id="IPR036390">
    <property type="entry name" value="WH_DNA-bd_sf"/>
</dbReference>
<accession>Q026K1</accession>
<dbReference type="Pfam" id="PF00392">
    <property type="entry name" value="GntR"/>
    <property type="match status" value="1"/>
</dbReference>
<dbReference type="Gene3D" id="3.40.50.2300">
    <property type="match status" value="2"/>
</dbReference>
<evidence type="ECO:0000256" key="4">
    <source>
        <dbReference type="ARBA" id="ARBA00023163"/>
    </source>
</evidence>
<protein>
    <submittedName>
        <fullName evidence="6">Transcriptional regulator, GntR family</fullName>
    </submittedName>
</protein>
<proteinExistence type="predicted"/>
<evidence type="ECO:0000313" key="6">
    <source>
        <dbReference type="EMBL" id="ABJ83068.1"/>
    </source>
</evidence>
<organism evidence="6">
    <name type="scientific">Solibacter usitatus (strain Ellin6076)</name>
    <dbReference type="NCBI Taxonomy" id="234267"/>
    <lineage>
        <taxon>Bacteria</taxon>
        <taxon>Pseudomonadati</taxon>
        <taxon>Acidobacteriota</taxon>
        <taxon>Terriglobia</taxon>
        <taxon>Bryobacterales</taxon>
        <taxon>Solibacteraceae</taxon>
        <taxon>Candidatus Solibacter</taxon>
    </lineage>
</organism>
<dbReference type="eggNOG" id="COG1609">
    <property type="taxonomic scope" value="Bacteria"/>
</dbReference>
<dbReference type="InterPro" id="IPR036388">
    <property type="entry name" value="WH-like_DNA-bd_sf"/>
</dbReference>
<name>Q026K1_SOLUE</name>
<dbReference type="PROSITE" id="PS50949">
    <property type="entry name" value="HTH_GNTR"/>
    <property type="match status" value="1"/>
</dbReference>
<dbReference type="OrthoDB" id="9772505at2"/>
<feature type="domain" description="HTH gntR-type" evidence="5">
    <location>
        <begin position="10"/>
        <end position="78"/>
    </location>
</feature>
<evidence type="ECO:0000256" key="2">
    <source>
        <dbReference type="ARBA" id="ARBA00023015"/>
    </source>
</evidence>
<dbReference type="InterPro" id="IPR028082">
    <property type="entry name" value="Peripla_BP_I"/>
</dbReference>
<dbReference type="CDD" id="cd07377">
    <property type="entry name" value="WHTH_GntR"/>
    <property type="match status" value="1"/>
</dbReference>
<dbReference type="Gene3D" id="1.10.10.10">
    <property type="entry name" value="Winged helix-like DNA-binding domain superfamily/Winged helix DNA-binding domain"/>
    <property type="match status" value="1"/>
</dbReference>
<dbReference type="SUPFAM" id="SSF53822">
    <property type="entry name" value="Periplasmic binding protein-like I"/>
    <property type="match status" value="1"/>
</dbReference>
<evidence type="ECO:0000259" key="5">
    <source>
        <dbReference type="PROSITE" id="PS50949"/>
    </source>
</evidence>
<dbReference type="STRING" id="234267.Acid_2078"/>
<dbReference type="AlphaFoldDB" id="Q026K1"/>
<dbReference type="GO" id="GO:0003700">
    <property type="term" value="F:DNA-binding transcription factor activity"/>
    <property type="evidence" value="ECO:0007669"/>
    <property type="project" value="InterPro"/>
</dbReference>
<evidence type="ECO:0000256" key="3">
    <source>
        <dbReference type="ARBA" id="ARBA00023125"/>
    </source>
</evidence>
<dbReference type="KEGG" id="sus:Acid_2078"/>
<dbReference type="InterPro" id="IPR046335">
    <property type="entry name" value="LacI/GalR-like_sensor"/>
</dbReference>
<keyword evidence="1" id="KW-0678">Repressor</keyword>
<gene>
    <name evidence="6" type="ordered locus">Acid_2078</name>
</gene>
<dbReference type="HOGENOM" id="CLU_037628_15_0_0"/>
<sequence>MYHQPVSTEGPKYKQICQNLKTAIESGTYGAGFRLPSEHELVQTFGASRVTVSRALKELQIGGLIDRRAGSGTYVRASTVKQHAFGLLIPELGQTEIFEPICQGMVAAQEAHNHVLIWGRSLAGSETTEADAKDVCARLISNRVSGVFFAPIEANPQKDAINRIISTMLSDAKIPIVLLDRDIVDYPQRSKFDVVGIDNRRAGCVATQHLIDAGCRRIGFIGRPHLAPSCVARCNGYRETVSNSSIPLAPTFAERLDPSDPILVGKVMDRHKPDGIVCSNDRTAALLMRTFATLKIAVPDQVRLVAFDDVKYASLVTVPLTTIHQPCDQLGAAAIQAMVQRIESPDMPPRDILVDFHLVVRESCGARMARDRSSS</sequence>
<dbReference type="InterPro" id="IPR000524">
    <property type="entry name" value="Tscrpt_reg_HTH_GntR"/>
</dbReference>
<evidence type="ECO:0000256" key="1">
    <source>
        <dbReference type="ARBA" id="ARBA00022491"/>
    </source>
</evidence>
<dbReference type="PANTHER" id="PTHR30146:SF148">
    <property type="entry name" value="HTH-TYPE TRANSCRIPTIONAL REPRESSOR PURR-RELATED"/>
    <property type="match status" value="1"/>
</dbReference>
<dbReference type="SMART" id="SM00345">
    <property type="entry name" value="HTH_GNTR"/>
    <property type="match status" value="1"/>
</dbReference>
<dbReference type="CDD" id="cd06267">
    <property type="entry name" value="PBP1_LacI_sugar_binding-like"/>
    <property type="match status" value="1"/>
</dbReference>
<dbReference type="EMBL" id="CP000473">
    <property type="protein sequence ID" value="ABJ83068.1"/>
    <property type="molecule type" value="Genomic_DNA"/>
</dbReference>